<accession>A0AAD7EX44</accession>
<feature type="compositionally biased region" description="Low complexity" evidence="3">
    <location>
        <begin position="15"/>
        <end position="26"/>
    </location>
</feature>
<protein>
    <recommendedName>
        <fullName evidence="5">SH3 domain-containing protein</fullName>
    </recommendedName>
</protein>
<dbReference type="InterPro" id="IPR035521">
    <property type="entry name" value="Fus1_SH3"/>
</dbReference>
<feature type="region of interest" description="Disordered" evidence="3">
    <location>
        <begin position="1"/>
        <end position="29"/>
    </location>
</feature>
<feature type="transmembrane region" description="Helical" evidence="4">
    <location>
        <begin position="50"/>
        <end position="71"/>
    </location>
</feature>
<name>A0AAD7EX44_9AGAR</name>
<dbReference type="Pfam" id="PF14604">
    <property type="entry name" value="SH3_9"/>
    <property type="match status" value="1"/>
</dbReference>
<feature type="compositionally biased region" description="Pro residues" evidence="3">
    <location>
        <begin position="240"/>
        <end position="256"/>
    </location>
</feature>
<proteinExistence type="predicted"/>
<keyword evidence="4" id="KW-1133">Transmembrane helix</keyword>
<evidence type="ECO:0000256" key="4">
    <source>
        <dbReference type="SAM" id="Phobius"/>
    </source>
</evidence>
<dbReference type="Proteomes" id="UP001218218">
    <property type="component" value="Unassembled WGS sequence"/>
</dbReference>
<dbReference type="Gene3D" id="2.30.30.40">
    <property type="entry name" value="SH3 Domains"/>
    <property type="match status" value="1"/>
</dbReference>
<dbReference type="InterPro" id="IPR036028">
    <property type="entry name" value="SH3-like_dom_sf"/>
</dbReference>
<dbReference type="SMART" id="SM00326">
    <property type="entry name" value="SH3"/>
    <property type="match status" value="1"/>
</dbReference>
<feature type="region of interest" description="Disordered" evidence="3">
    <location>
        <begin position="142"/>
        <end position="265"/>
    </location>
</feature>
<reference evidence="6" key="1">
    <citation type="submission" date="2023-03" db="EMBL/GenBank/DDBJ databases">
        <title>Massive genome expansion in bonnet fungi (Mycena s.s.) driven by repeated elements and novel gene families across ecological guilds.</title>
        <authorList>
            <consortium name="Lawrence Berkeley National Laboratory"/>
            <person name="Harder C.B."/>
            <person name="Miyauchi S."/>
            <person name="Viragh M."/>
            <person name="Kuo A."/>
            <person name="Thoen E."/>
            <person name="Andreopoulos B."/>
            <person name="Lu D."/>
            <person name="Skrede I."/>
            <person name="Drula E."/>
            <person name="Henrissat B."/>
            <person name="Morin E."/>
            <person name="Kohler A."/>
            <person name="Barry K."/>
            <person name="LaButti K."/>
            <person name="Morin E."/>
            <person name="Salamov A."/>
            <person name="Lipzen A."/>
            <person name="Mereny Z."/>
            <person name="Hegedus B."/>
            <person name="Baldrian P."/>
            <person name="Stursova M."/>
            <person name="Weitz H."/>
            <person name="Taylor A."/>
            <person name="Grigoriev I.V."/>
            <person name="Nagy L.G."/>
            <person name="Martin F."/>
            <person name="Kauserud H."/>
        </authorList>
    </citation>
    <scope>NUCLEOTIDE SEQUENCE</scope>
    <source>
        <strain evidence="6">CBHHK002</strain>
    </source>
</reference>
<dbReference type="InterPro" id="IPR001452">
    <property type="entry name" value="SH3_domain"/>
</dbReference>
<evidence type="ECO:0000313" key="6">
    <source>
        <dbReference type="EMBL" id="KAJ7355861.1"/>
    </source>
</evidence>
<feature type="compositionally biased region" description="Basic residues" evidence="3">
    <location>
        <begin position="153"/>
        <end position="163"/>
    </location>
</feature>
<dbReference type="CDD" id="cd12087">
    <property type="entry name" value="TM_EGFR-like"/>
    <property type="match status" value="1"/>
</dbReference>
<dbReference type="AlphaFoldDB" id="A0AAD7EX44"/>
<keyword evidence="7" id="KW-1185">Reference proteome</keyword>
<evidence type="ECO:0000256" key="2">
    <source>
        <dbReference type="PROSITE-ProRule" id="PRU00192"/>
    </source>
</evidence>
<dbReference type="EMBL" id="JARIHO010000009">
    <property type="protein sequence ID" value="KAJ7355861.1"/>
    <property type="molecule type" value="Genomic_DNA"/>
</dbReference>
<evidence type="ECO:0000259" key="5">
    <source>
        <dbReference type="PROSITE" id="PS50002"/>
    </source>
</evidence>
<keyword evidence="1 2" id="KW-0728">SH3 domain</keyword>
<sequence>MHHNPSRMVRERRQAPASTPSASATAVVDANPPSYTSSAVNLTVPTSTTALAVVVCVLALIILLGVGICMFRRRRNAKKNSAPSHIIDFTSEKAIRYDVDSKLDLHASAYGLEKPSPVFMPGASAADMNPGWVPQIISNRDADLASNPSSSSKKSKNSKKSLRTSRGWDKTFSKCAPSERSPPPSYMAHGERKFGSPSSSPFASQIPLPPSPPHHSTLPPTPPTPPAQKKLNPFSREIPPAKPAPTELPPSMPLPSPARSASFAQHQSAHFAEMETVDEENSMPRLMNVVSSFTPSLEDELPIQIGDTVRLIEEYQDGWALVQRIGRIDAPKGVVPRTCITDRERIIPAFSSGRRL</sequence>
<evidence type="ECO:0000256" key="3">
    <source>
        <dbReference type="SAM" id="MobiDB-lite"/>
    </source>
</evidence>
<organism evidence="6 7">
    <name type="scientific">Mycena albidolilacea</name>
    <dbReference type="NCBI Taxonomy" id="1033008"/>
    <lineage>
        <taxon>Eukaryota</taxon>
        <taxon>Fungi</taxon>
        <taxon>Dikarya</taxon>
        <taxon>Basidiomycota</taxon>
        <taxon>Agaricomycotina</taxon>
        <taxon>Agaricomycetes</taxon>
        <taxon>Agaricomycetidae</taxon>
        <taxon>Agaricales</taxon>
        <taxon>Marasmiineae</taxon>
        <taxon>Mycenaceae</taxon>
        <taxon>Mycena</taxon>
    </lineage>
</organism>
<keyword evidence="4" id="KW-0472">Membrane</keyword>
<keyword evidence="4" id="KW-0812">Transmembrane</keyword>
<feature type="domain" description="SH3" evidence="5">
    <location>
        <begin position="282"/>
        <end position="345"/>
    </location>
</feature>
<evidence type="ECO:0000313" key="7">
    <source>
        <dbReference type="Proteomes" id="UP001218218"/>
    </source>
</evidence>
<gene>
    <name evidence="6" type="ORF">DFH08DRAFT_510101</name>
</gene>
<dbReference type="CDD" id="cd11854">
    <property type="entry name" value="SH3_Fus1p"/>
    <property type="match status" value="1"/>
</dbReference>
<dbReference type="PROSITE" id="PS50002">
    <property type="entry name" value="SH3"/>
    <property type="match status" value="1"/>
</dbReference>
<evidence type="ECO:0000256" key="1">
    <source>
        <dbReference type="ARBA" id="ARBA00022443"/>
    </source>
</evidence>
<feature type="compositionally biased region" description="Pro residues" evidence="3">
    <location>
        <begin position="207"/>
        <end position="226"/>
    </location>
</feature>
<dbReference type="SUPFAM" id="SSF50044">
    <property type="entry name" value="SH3-domain"/>
    <property type="match status" value="1"/>
</dbReference>
<comment type="caution">
    <text evidence="6">The sequence shown here is derived from an EMBL/GenBank/DDBJ whole genome shotgun (WGS) entry which is preliminary data.</text>
</comment>